<feature type="transmembrane region" description="Helical" evidence="1">
    <location>
        <begin position="51"/>
        <end position="73"/>
    </location>
</feature>
<dbReference type="EMBL" id="JBHULZ010000040">
    <property type="protein sequence ID" value="MFD2697858.1"/>
    <property type="molecule type" value="Genomic_DNA"/>
</dbReference>
<feature type="transmembrane region" description="Helical" evidence="1">
    <location>
        <begin position="85"/>
        <end position="105"/>
    </location>
</feature>
<protein>
    <submittedName>
        <fullName evidence="2">SdpI family protein</fullName>
    </submittedName>
</protein>
<dbReference type="RefSeq" id="WP_379046478.1">
    <property type="nucleotide sequence ID" value="NZ_JBHULZ010000040.1"/>
</dbReference>
<accession>A0ABW5SFA8</accession>
<evidence type="ECO:0000313" key="2">
    <source>
        <dbReference type="EMBL" id="MFD2697858.1"/>
    </source>
</evidence>
<evidence type="ECO:0000313" key="3">
    <source>
        <dbReference type="Proteomes" id="UP001597357"/>
    </source>
</evidence>
<dbReference type="Pfam" id="PF13630">
    <property type="entry name" value="SdpI"/>
    <property type="match status" value="1"/>
</dbReference>
<sequence length="115" mass="13194">MIALVDKHFLILLAGYGFISVLAGIMLRTYPPKKINSFYGYSSYRSRKNKIYWFKAQQFAAKYILQIGLISLFCAPLDLLEIFFPFWSAAFGLTFIAITIVWLILKVENGLKALE</sequence>
<name>A0ABW5SFA8_9FLAO</name>
<proteinExistence type="predicted"/>
<keyword evidence="1" id="KW-1133">Transmembrane helix</keyword>
<organism evidence="2 3">
    <name type="scientific">Mesonia sediminis</name>
    <dbReference type="NCBI Taxonomy" id="1703946"/>
    <lineage>
        <taxon>Bacteria</taxon>
        <taxon>Pseudomonadati</taxon>
        <taxon>Bacteroidota</taxon>
        <taxon>Flavobacteriia</taxon>
        <taxon>Flavobacteriales</taxon>
        <taxon>Flavobacteriaceae</taxon>
        <taxon>Mesonia</taxon>
    </lineage>
</organism>
<feature type="transmembrane region" description="Helical" evidence="1">
    <location>
        <begin position="12"/>
        <end position="30"/>
    </location>
</feature>
<keyword evidence="3" id="KW-1185">Reference proteome</keyword>
<comment type="caution">
    <text evidence="2">The sequence shown here is derived from an EMBL/GenBank/DDBJ whole genome shotgun (WGS) entry which is preliminary data.</text>
</comment>
<reference evidence="3" key="1">
    <citation type="journal article" date="2019" name="Int. J. Syst. Evol. Microbiol.">
        <title>The Global Catalogue of Microorganisms (GCM) 10K type strain sequencing project: providing services to taxonomists for standard genome sequencing and annotation.</title>
        <authorList>
            <consortium name="The Broad Institute Genomics Platform"/>
            <consortium name="The Broad Institute Genome Sequencing Center for Infectious Disease"/>
            <person name="Wu L."/>
            <person name="Ma J."/>
        </authorList>
    </citation>
    <scope>NUCLEOTIDE SEQUENCE [LARGE SCALE GENOMIC DNA]</scope>
    <source>
        <strain evidence="3">KCTC 42255</strain>
    </source>
</reference>
<evidence type="ECO:0000256" key="1">
    <source>
        <dbReference type="SAM" id="Phobius"/>
    </source>
</evidence>
<dbReference type="Proteomes" id="UP001597357">
    <property type="component" value="Unassembled WGS sequence"/>
</dbReference>
<keyword evidence="1" id="KW-0812">Transmembrane</keyword>
<keyword evidence="1" id="KW-0472">Membrane</keyword>
<gene>
    <name evidence="2" type="ORF">ACFSQ0_07630</name>
</gene>
<dbReference type="InterPro" id="IPR025962">
    <property type="entry name" value="SdpI/YhfL"/>
</dbReference>